<accession>A0A8C5SHX1</accession>
<dbReference type="Ensembl" id="ENSLLTT00000018497.1">
    <property type="protein sequence ID" value="ENSLLTP00000017834.1"/>
    <property type="gene ID" value="ENSLLTG00000013522.1"/>
</dbReference>
<reference evidence="1" key="1">
    <citation type="submission" date="2025-08" db="UniProtKB">
        <authorList>
            <consortium name="Ensembl"/>
        </authorList>
    </citation>
    <scope>IDENTIFICATION</scope>
</reference>
<evidence type="ECO:0000313" key="2">
    <source>
        <dbReference type="Proteomes" id="UP000694406"/>
    </source>
</evidence>
<dbReference type="AlphaFoldDB" id="A0A8C5SHX1"/>
<reference evidence="1" key="2">
    <citation type="submission" date="2025-09" db="UniProtKB">
        <authorList>
            <consortium name="Ensembl"/>
        </authorList>
    </citation>
    <scope>IDENTIFICATION</scope>
</reference>
<protein>
    <submittedName>
        <fullName evidence="1">Uncharacterized protein</fullName>
    </submittedName>
</protein>
<evidence type="ECO:0000313" key="1">
    <source>
        <dbReference type="Ensembl" id="ENSLLTP00000017834.1"/>
    </source>
</evidence>
<name>A0A8C5SHX1_LATLA</name>
<keyword evidence="2" id="KW-1185">Reference proteome</keyword>
<proteinExistence type="predicted"/>
<organism evidence="1 2">
    <name type="scientific">Laticauda laticaudata</name>
    <name type="common">Blue-ringed sea krait</name>
    <name type="synonym">Blue-lipped sea krait</name>
    <dbReference type="NCBI Taxonomy" id="8630"/>
    <lineage>
        <taxon>Eukaryota</taxon>
        <taxon>Metazoa</taxon>
        <taxon>Chordata</taxon>
        <taxon>Craniata</taxon>
        <taxon>Vertebrata</taxon>
        <taxon>Euteleostomi</taxon>
        <taxon>Lepidosauria</taxon>
        <taxon>Squamata</taxon>
        <taxon>Bifurcata</taxon>
        <taxon>Unidentata</taxon>
        <taxon>Episquamata</taxon>
        <taxon>Toxicofera</taxon>
        <taxon>Serpentes</taxon>
        <taxon>Colubroidea</taxon>
        <taxon>Elapidae</taxon>
        <taxon>Laticaudinae</taxon>
        <taxon>Laticauda</taxon>
    </lineage>
</organism>
<sequence length="55" mass="5643">MPSNIFKLQDLGNLQPSCSLEGLASQELLPLGGGALPLQGFWAGVPPSPVALLAK</sequence>
<dbReference type="Proteomes" id="UP000694406">
    <property type="component" value="Unplaced"/>
</dbReference>